<reference evidence="2 3" key="1">
    <citation type="submission" date="2014-11" db="EMBL/GenBank/DDBJ databases">
        <title>Complete Genome Sequence of Pseudoalteromonas sp. Strain OCN003 Isolated from Kaneohe Bay, Oahu, Hawaii.</title>
        <authorList>
            <person name="Beurmann S."/>
            <person name="Videau P."/>
            <person name="Ushijima B."/>
            <person name="Smith A.M."/>
            <person name="Aeby G.S."/>
            <person name="Callahan S.M."/>
            <person name="Belcaid M."/>
        </authorList>
    </citation>
    <scope>NUCLEOTIDE SEQUENCE [LARGE SCALE GENOMIC DNA]</scope>
    <source>
        <strain evidence="2 3">OCN003</strain>
    </source>
</reference>
<feature type="transmembrane region" description="Helical" evidence="1">
    <location>
        <begin position="88"/>
        <end position="108"/>
    </location>
</feature>
<dbReference type="HOGENOM" id="CLU_2047723_0_0_6"/>
<proteinExistence type="predicted"/>
<dbReference type="OrthoDB" id="9975052at2"/>
<evidence type="ECO:0000256" key="1">
    <source>
        <dbReference type="SAM" id="Phobius"/>
    </source>
</evidence>
<evidence type="ECO:0000313" key="2">
    <source>
        <dbReference type="EMBL" id="AIY66810.1"/>
    </source>
</evidence>
<name>A0A0A7EJD3_9GAMM</name>
<dbReference type="eggNOG" id="ENOG5034ANB">
    <property type="taxonomic scope" value="Bacteria"/>
</dbReference>
<dbReference type="AlphaFoldDB" id="A0A0A7EJD3"/>
<organism evidence="2 3">
    <name type="scientific">Pseudoalteromonas piratica</name>
    <dbReference type="NCBI Taxonomy" id="1348114"/>
    <lineage>
        <taxon>Bacteria</taxon>
        <taxon>Pseudomonadati</taxon>
        <taxon>Pseudomonadota</taxon>
        <taxon>Gammaproteobacteria</taxon>
        <taxon>Alteromonadales</taxon>
        <taxon>Pseudoalteromonadaceae</taxon>
        <taxon>Pseudoalteromonas</taxon>
    </lineage>
</organism>
<keyword evidence="1" id="KW-0812">Transmembrane</keyword>
<keyword evidence="3" id="KW-1185">Reference proteome</keyword>
<dbReference type="EMBL" id="CP009889">
    <property type="protein sequence ID" value="AIY66810.1"/>
    <property type="molecule type" value="Genomic_DNA"/>
</dbReference>
<dbReference type="KEGG" id="pseo:OM33_17005"/>
<evidence type="ECO:0000313" key="3">
    <source>
        <dbReference type="Proteomes" id="UP000030341"/>
    </source>
</evidence>
<keyword evidence="1" id="KW-0472">Membrane</keyword>
<sequence length="120" mass="13881">MKPLPQKPLLYATVKENNKENEKMNPKCPECNHSINFLYSFRNINPWKYSCPHCKKRIEVSKNWKNATIAGFFVGIFVGIGINAMNFAFLPSFSVVMLIAVVLSWMLWQKVTFTHLEPKS</sequence>
<protein>
    <submittedName>
        <fullName evidence="2">Uncharacterized protein</fullName>
    </submittedName>
</protein>
<gene>
    <name evidence="2" type="ORF">OM33_17005</name>
</gene>
<accession>A0A0A7EJD3</accession>
<feature type="transmembrane region" description="Helical" evidence="1">
    <location>
        <begin position="64"/>
        <end position="82"/>
    </location>
</feature>
<keyword evidence="1" id="KW-1133">Transmembrane helix</keyword>
<dbReference type="RefSeq" id="WP_040135339.1">
    <property type="nucleotide sequence ID" value="NZ_CP009889.1"/>
</dbReference>
<dbReference type="Proteomes" id="UP000030341">
    <property type="component" value="Chromosome 2"/>
</dbReference>